<comment type="caution">
    <text evidence="2">The sequence shown here is derived from an EMBL/GenBank/DDBJ whole genome shotgun (WGS) entry which is preliminary data.</text>
</comment>
<reference evidence="2 3" key="1">
    <citation type="journal article" date="2014" name="Am. J. Bot.">
        <title>Genome assembly and annotation for red clover (Trifolium pratense; Fabaceae).</title>
        <authorList>
            <person name="Istvanek J."/>
            <person name="Jaros M."/>
            <person name="Krenek A."/>
            <person name="Repkova J."/>
        </authorList>
    </citation>
    <scope>NUCLEOTIDE SEQUENCE [LARGE SCALE GENOMIC DNA]</scope>
    <source>
        <strain evidence="3">cv. Tatra</strain>
        <tissue evidence="2">Young leaves</tissue>
    </source>
</reference>
<gene>
    <name evidence="2" type="ORF">L195_g020199</name>
</gene>
<feature type="region of interest" description="Disordered" evidence="1">
    <location>
        <begin position="1"/>
        <end position="41"/>
    </location>
</feature>
<protein>
    <submittedName>
        <fullName evidence="2">Uncharacterized protein</fullName>
    </submittedName>
</protein>
<name>A0A2K3N1Q2_TRIPR</name>
<feature type="compositionally biased region" description="Polar residues" evidence="1">
    <location>
        <begin position="60"/>
        <end position="75"/>
    </location>
</feature>
<feature type="region of interest" description="Disordered" evidence="1">
    <location>
        <begin position="60"/>
        <end position="79"/>
    </location>
</feature>
<proteinExistence type="predicted"/>
<reference evidence="2 3" key="2">
    <citation type="journal article" date="2017" name="Front. Plant Sci.">
        <title>Gene Classification and Mining of Molecular Markers Useful in Red Clover (Trifolium pratense) Breeding.</title>
        <authorList>
            <person name="Istvanek J."/>
            <person name="Dluhosova J."/>
            <person name="Dluhos P."/>
            <person name="Patkova L."/>
            <person name="Nedelnik J."/>
            <person name="Repkova J."/>
        </authorList>
    </citation>
    <scope>NUCLEOTIDE SEQUENCE [LARGE SCALE GENOMIC DNA]</scope>
    <source>
        <strain evidence="3">cv. Tatra</strain>
        <tissue evidence="2">Young leaves</tissue>
    </source>
</reference>
<organism evidence="2 3">
    <name type="scientific">Trifolium pratense</name>
    <name type="common">Red clover</name>
    <dbReference type="NCBI Taxonomy" id="57577"/>
    <lineage>
        <taxon>Eukaryota</taxon>
        <taxon>Viridiplantae</taxon>
        <taxon>Streptophyta</taxon>
        <taxon>Embryophyta</taxon>
        <taxon>Tracheophyta</taxon>
        <taxon>Spermatophyta</taxon>
        <taxon>Magnoliopsida</taxon>
        <taxon>eudicotyledons</taxon>
        <taxon>Gunneridae</taxon>
        <taxon>Pentapetalae</taxon>
        <taxon>rosids</taxon>
        <taxon>fabids</taxon>
        <taxon>Fabales</taxon>
        <taxon>Fabaceae</taxon>
        <taxon>Papilionoideae</taxon>
        <taxon>50 kb inversion clade</taxon>
        <taxon>NPAAA clade</taxon>
        <taxon>Hologalegina</taxon>
        <taxon>IRL clade</taxon>
        <taxon>Trifolieae</taxon>
        <taxon>Trifolium</taxon>
    </lineage>
</organism>
<evidence type="ECO:0000313" key="3">
    <source>
        <dbReference type="Proteomes" id="UP000236291"/>
    </source>
</evidence>
<dbReference type="Proteomes" id="UP000236291">
    <property type="component" value="Unassembled WGS sequence"/>
</dbReference>
<feature type="compositionally biased region" description="Polar residues" evidence="1">
    <location>
        <begin position="1"/>
        <end position="27"/>
    </location>
</feature>
<sequence length="151" mass="17263">MDSQNPKSNPNQAFPLTPPSFSTQIITLKQDPNDEPPQPSLNHQIQNNIVCDLESHTIVQAPNASQNNDNNSPASEATEHRLQHCVKQLICVLDLDLPGRRKFREIVRSIRMLYDFIPVMAMVEEDKEVNVHRKIINLGVFAMMRHHGYWG</sequence>
<accession>A0A2K3N1Q2</accession>
<dbReference type="EMBL" id="ASHM01015065">
    <property type="protein sequence ID" value="PNX96981.1"/>
    <property type="molecule type" value="Genomic_DNA"/>
</dbReference>
<evidence type="ECO:0000256" key="1">
    <source>
        <dbReference type="SAM" id="MobiDB-lite"/>
    </source>
</evidence>
<dbReference type="AlphaFoldDB" id="A0A2K3N1Q2"/>
<evidence type="ECO:0000313" key="2">
    <source>
        <dbReference type="EMBL" id="PNX96981.1"/>
    </source>
</evidence>